<keyword evidence="14" id="KW-1185">Reference proteome</keyword>
<accession>A0A1Z4LQ01</accession>
<dbReference type="InterPro" id="IPR047871">
    <property type="entry name" value="K_chnl_Slo-like"/>
</dbReference>
<evidence type="ECO:0000256" key="9">
    <source>
        <dbReference type="ARBA" id="ARBA00023136"/>
    </source>
</evidence>
<evidence type="ECO:0000256" key="8">
    <source>
        <dbReference type="ARBA" id="ARBA00023065"/>
    </source>
</evidence>
<evidence type="ECO:0000256" key="10">
    <source>
        <dbReference type="ARBA" id="ARBA00023303"/>
    </source>
</evidence>
<name>A0A1Z4LQ01_9CYAN</name>
<dbReference type="Gene3D" id="1.20.120.350">
    <property type="entry name" value="Voltage-gated potassium channels. Chain C"/>
    <property type="match status" value="1"/>
</dbReference>
<keyword evidence="7 11" id="KW-1133">Transmembrane helix</keyword>
<keyword evidence="2" id="KW-0813">Transport</keyword>
<evidence type="ECO:0000259" key="12">
    <source>
        <dbReference type="Pfam" id="PF07885"/>
    </source>
</evidence>
<sequence>MQLNRENINFFLNDLDTPITRVINRIIIGLIIIWSGILVAATYQIPDNINLIIDVINITILLIFVVEYHFRFYLWIVNSTIKDENTYYLILDLIAILPYSLAAINPILIYWLGWLRILKLLRFIHKQFLFIRIPDEALIFSRLVYTFFAIIFIFSGVIYQVEHPNNELFSSFIDTVYFSIVTITTVGFGDVTPNSELGRFLTILMILFGSVLILPQVGDSIKQLIQSANKVSDSCDPNSDVQNQDS</sequence>
<keyword evidence="5" id="KW-0631">Potassium channel</keyword>
<evidence type="ECO:0000256" key="7">
    <source>
        <dbReference type="ARBA" id="ARBA00022989"/>
    </source>
</evidence>
<feature type="domain" description="Potassium channel" evidence="12">
    <location>
        <begin position="148"/>
        <end position="223"/>
    </location>
</feature>
<dbReference type="PANTHER" id="PTHR10027">
    <property type="entry name" value="CALCIUM-ACTIVATED POTASSIUM CHANNEL ALPHA CHAIN"/>
    <property type="match status" value="1"/>
</dbReference>
<evidence type="ECO:0000256" key="2">
    <source>
        <dbReference type="ARBA" id="ARBA00022448"/>
    </source>
</evidence>
<reference evidence="13 14" key="1">
    <citation type="submission" date="2017-06" db="EMBL/GenBank/DDBJ databases">
        <title>Genome sequencing of cyanobaciteial culture collection at National Institute for Environmental Studies (NIES).</title>
        <authorList>
            <person name="Hirose Y."/>
            <person name="Shimura Y."/>
            <person name="Fujisawa T."/>
            <person name="Nakamura Y."/>
            <person name="Kawachi M."/>
        </authorList>
    </citation>
    <scope>NUCLEOTIDE SEQUENCE [LARGE SCALE GENOMIC DNA]</scope>
    <source>
        <strain evidence="13 14">NIES-267</strain>
    </source>
</reference>
<dbReference type="InterPro" id="IPR013099">
    <property type="entry name" value="K_chnl_dom"/>
</dbReference>
<evidence type="ECO:0000313" key="13">
    <source>
        <dbReference type="EMBL" id="BAY83330.1"/>
    </source>
</evidence>
<feature type="transmembrane region" description="Helical" evidence="11">
    <location>
        <begin position="200"/>
        <end position="218"/>
    </location>
</feature>
<evidence type="ECO:0000256" key="5">
    <source>
        <dbReference type="ARBA" id="ARBA00022826"/>
    </source>
</evidence>
<keyword evidence="4 11" id="KW-0812">Transmembrane</keyword>
<keyword evidence="3" id="KW-0633">Potassium transport</keyword>
<evidence type="ECO:0000256" key="3">
    <source>
        <dbReference type="ARBA" id="ARBA00022538"/>
    </source>
</evidence>
<comment type="subcellular location">
    <subcellularLocation>
        <location evidence="1">Membrane</location>
        <topology evidence="1">Multi-pass membrane protein</topology>
    </subcellularLocation>
</comment>
<evidence type="ECO:0000256" key="6">
    <source>
        <dbReference type="ARBA" id="ARBA00022958"/>
    </source>
</evidence>
<dbReference type="SUPFAM" id="SSF81324">
    <property type="entry name" value="Voltage-gated potassium channels"/>
    <property type="match status" value="1"/>
</dbReference>
<keyword evidence="6" id="KW-0630">Potassium</keyword>
<dbReference type="AlphaFoldDB" id="A0A1Z4LQ01"/>
<dbReference type="Pfam" id="PF07885">
    <property type="entry name" value="Ion_trans_2"/>
    <property type="match status" value="1"/>
</dbReference>
<keyword evidence="10" id="KW-0407">Ion channel</keyword>
<proteinExistence type="predicted"/>
<protein>
    <submittedName>
        <fullName evidence="13">Ion transport protein</fullName>
    </submittedName>
</protein>
<feature type="transmembrane region" description="Helical" evidence="11">
    <location>
        <begin position="22"/>
        <end position="43"/>
    </location>
</feature>
<dbReference type="GO" id="GO:0016020">
    <property type="term" value="C:membrane"/>
    <property type="evidence" value="ECO:0007669"/>
    <property type="project" value="UniProtKB-SubCell"/>
</dbReference>
<organism evidence="13 14">
    <name type="scientific">Calothrix parasitica NIES-267</name>
    <dbReference type="NCBI Taxonomy" id="1973488"/>
    <lineage>
        <taxon>Bacteria</taxon>
        <taxon>Bacillati</taxon>
        <taxon>Cyanobacteriota</taxon>
        <taxon>Cyanophyceae</taxon>
        <taxon>Nostocales</taxon>
        <taxon>Calotrichaceae</taxon>
        <taxon>Calothrix</taxon>
    </lineage>
</organism>
<keyword evidence="9 11" id="KW-0472">Membrane</keyword>
<dbReference type="PANTHER" id="PTHR10027:SF10">
    <property type="entry name" value="SLOWPOKE 2, ISOFORM D"/>
    <property type="match status" value="1"/>
</dbReference>
<feature type="transmembrane region" description="Helical" evidence="11">
    <location>
        <begin position="139"/>
        <end position="159"/>
    </location>
</feature>
<gene>
    <name evidence="13" type="ORF">NIES267_28170</name>
</gene>
<evidence type="ECO:0000313" key="14">
    <source>
        <dbReference type="Proteomes" id="UP000218418"/>
    </source>
</evidence>
<evidence type="ECO:0000256" key="1">
    <source>
        <dbReference type="ARBA" id="ARBA00004141"/>
    </source>
</evidence>
<evidence type="ECO:0000256" key="11">
    <source>
        <dbReference type="SAM" id="Phobius"/>
    </source>
</evidence>
<dbReference type="Proteomes" id="UP000218418">
    <property type="component" value="Chromosome"/>
</dbReference>
<feature type="transmembrane region" description="Helical" evidence="11">
    <location>
        <begin position="55"/>
        <end position="76"/>
    </location>
</feature>
<dbReference type="OrthoDB" id="9810759at2"/>
<dbReference type="GO" id="GO:0005267">
    <property type="term" value="F:potassium channel activity"/>
    <property type="evidence" value="ECO:0007669"/>
    <property type="project" value="UniProtKB-KW"/>
</dbReference>
<dbReference type="Gene3D" id="1.10.287.70">
    <property type="match status" value="1"/>
</dbReference>
<dbReference type="InterPro" id="IPR027359">
    <property type="entry name" value="Volt_channel_dom_sf"/>
</dbReference>
<keyword evidence="8" id="KW-0406">Ion transport</keyword>
<evidence type="ECO:0000256" key="4">
    <source>
        <dbReference type="ARBA" id="ARBA00022692"/>
    </source>
</evidence>
<feature type="transmembrane region" description="Helical" evidence="11">
    <location>
        <begin position="96"/>
        <end position="118"/>
    </location>
</feature>
<dbReference type="EMBL" id="AP018227">
    <property type="protein sequence ID" value="BAY83330.1"/>
    <property type="molecule type" value="Genomic_DNA"/>
</dbReference>
<feature type="transmembrane region" description="Helical" evidence="11">
    <location>
        <begin position="171"/>
        <end position="188"/>
    </location>
</feature>